<protein>
    <submittedName>
        <fullName evidence="10">Aquaporin</fullName>
    </submittedName>
</protein>
<dbReference type="GO" id="GO:0005886">
    <property type="term" value="C:plasma membrane"/>
    <property type="evidence" value="ECO:0007669"/>
    <property type="project" value="UniProtKB-SubCell"/>
</dbReference>
<dbReference type="InterPro" id="IPR000425">
    <property type="entry name" value="MIP"/>
</dbReference>
<evidence type="ECO:0000256" key="8">
    <source>
        <dbReference type="RuleBase" id="RU000477"/>
    </source>
</evidence>
<gene>
    <name evidence="10" type="ORF">Plo01_10000</name>
</gene>
<dbReference type="PANTHER" id="PTHR19139:SF199">
    <property type="entry name" value="MIP17260P"/>
    <property type="match status" value="1"/>
</dbReference>
<feature type="transmembrane region" description="Helical" evidence="9">
    <location>
        <begin position="118"/>
        <end position="142"/>
    </location>
</feature>
<dbReference type="GO" id="GO:0015250">
    <property type="term" value="F:water channel activity"/>
    <property type="evidence" value="ECO:0007669"/>
    <property type="project" value="TreeGrafter"/>
</dbReference>
<dbReference type="Proteomes" id="UP000616724">
    <property type="component" value="Unassembled WGS sequence"/>
</dbReference>
<organism evidence="10 11">
    <name type="scientific">Planobispora longispora</name>
    <dbReference type="NCBI Taxonomy" id="28887"/>
    <lineage>
        <taxon>Bacteria</taxon>
        <taxon>Bacillati</taxon>
        <taxon>Actinomycetota</taxon>
        <taxon>Actinomycetes</taxon>
        <taxon>Streptosporangiales</taxon>
        <taxon>Streptosporangiaceae</taxon>
        <taxon>Planobispora</taxon>
    </lineage>
</organism>
<keyword evidence="3 8" id="KW-0813">Transport</keyword>
<keyword evidence="7 9" id="KW-0472">Membrane</keyword>
<dbReference type="PROSITE" id="PS00221">
    <property type="entry name" value="MIP"/>
    <property type="match status" value="1"/>
</dbReference>
<evidence type="ECO:0000256" key="1">
    <source>
        <dbReference type="ARBA" id="ARBA00004651"/>
    </source>
</evidence>
<evidence type="ECO:0000256" key="9">
    <source>
        <dbReference type="SAM" id="Phobius"/>
    </source>
</evidence>
<keyword evidence="11" id="KW-1185">Reference proteome</keyword>
<feature type="transmembrane region" description="Helical" evidence="9">
    <location>
        <begin position="6"/>
        <end position="24"/>
    </location>
</feature>
<evidence type="ECO:0000256" key="7">
    <source>
        <dbReference type="ARBA" id="ARBA00023136"/>
    </source>
</evidence>
<keyword evidence="6 9" id="KW-1133">Transmembrane helix</keyword>
<evidence type="ECO:0000256" key="6">
    <source>
        <dbReference type="ARBA" id="ARBA00022989"/>
    </source>
</evidence>
<dbReference type="Pfam" id="PF00230">
    <property type="entry name" value="MIP"/>
    <property type="match status" value="1"/>
</dbReference>
<proteinExistence type="inferred from homology"/>
<dbReference type="PRINTS" id="PR00783">
    <property type="entry name" value="MINTRINSICP"/>
</dbReference>
<feature type="transmembrane region" description="Helical" evidence="9">
    <location>
        <begin position="79"/>
        <end position="98"/>
    </location>
</feature>
<comment type="caution">
    <text evidence="10">The sequence shown here is derived from an EMBL/GenBank/DDBJ whole genome shotgun (WGS) entry which is preliminary data.</text>
</comment>
<dbReference type="EMBL" id="BOOH01000010">
    <property type="protein sequence ID" value="GIH74571.1"/>
    <property type="molecule type" value="Genomic_DNA"/>
</dbReference>
<sequence length="228" mass="22656">MKRYAAEFAGTSILVYFGVGSAVFGIDKIGAVGVALAFGLVLLALAHSLGPVSGCHVNPAVTLGMLLAGRLLPAEAGRYIAAQVLGGVAGAAVLELTVSAGEITDRTKALGANGFGAAVNGVGAFLLETLLTTVLVLTYLLVTDRIALREPSAAAAVGLTLAAVHLAGIPLTGASANPARSIGPALFAGGERLGQLWLFIAAPLVGGILATVIATRLHRSSAAGENAP</sequence>
<evidence type="ECO:0000313" key="10">
    <source>
        <dbReference type="EMBL" id="GIH74571.1"/>
    </source>
</evidence>
<dbReference type="Gene3D" id="1.20.1080.10">
    <property type="entry name" value="Glycerol uptake facilitator protein"/>
    <property type="match status" value="1"/>
</dbReference>
<evidence type="ECO:0000256" key="3">
    <source>
        <dbReference type="ARBA" id="ARBA00022448"/>
    </source>
</evidence>
<dbReference type="PANTHER" id="PTHR19139">
    <property type="entry name" value="AQUAPORIN TRANSPORTER"/>
    <property type="match status" value="1"/>
</dbReference>
<dbReference type="InterPro" id="IPR022357">
    <property type="entry name" value="MIP_CS"/>
</dbReference>
<reference evidence="10 11" key="1">
    <citation type="submission" date="2021-01" db="EMBL/GenBank/DDBJ databases">
        <title>Whole genome shotgun sequence of Planobispora longispora NBRC 13918.</title>
        <authorList>
            <person name="Komaki H."/>
            <person name="Tamura T."/>
        </authorList>
    </citation>
    <scope>NUCLEOTIDE SEQUENCE [LARGE SCALE GENOMIC DNA]</scope>
    <source>
        <strain evidence="10 11">NBRC 13918</strain>
    </source>
</reference>
<accession>A0A8J3RI05</accession>
<evidence type="ECO:0000256" key="2">
    <source>
        <dbReference type="ARBA" id="ARBA00006175"/>
    </source>
</evidence>
<dbReference type="RefSeq" id="WP_203889303.1">
    <property type="nucleotide sequence ID" value="NZ_BOOH01000010.1"/>
</dbReference>
<name>A0A8J3RI05_9ACTN</name>
<evidence type="ECO:0000256" key="4">
    <source>
        <dbReference type="ARBA" id="ARBA00022475"/>
    </source>
</evidence>
<comment type="subcellular location">
    <subcellularLocation>
        <location evidence="1">Cell membrane</location>
        <topology evidence="1">Multi-pass membrane protein</topology>
    </subcellularLocation>
</comment>
<comment type="similarity">
    <text evidence="2 8">Belongs to the MIP/aquaporin (TC 1.A.8) family.</text>
</comment>
<dbReference type="AlphaFoldDB" id="A0A8J3RI05"/>
<keyword evidence="5 8" id="KW-0812">Transmembrane</keyword>
<evidence type="ECO:0000256" key="5">
    <source>
        <dbReference type="ARBA" id="ARBA00022692"/>
    </source>
</evidence>
<keyword evidence="4" id="KW-1003">Cell membrane</keyword>
<dbReference type="InterPro" id="IPR023271">
    <property type="entry name" value="Aquaporin-like"/>
</dbReference>
<evidence type="ECO:0000313" key="11">
    <source>
        <dbReference type="Proteomes" id="UP000616724"/>
    </source>
</evidence>
<feature type="transmembrane region" description="Helical" evidence="9">
    <location>
        <begin position="196"/>
        <end position="214"/>
    </location>
</feature>
<feature type="transmembrane region" description="Helical" evidence="9">
    <location>
        <begin position="56"/>
        <end position="72"/>
    </location>
</feature>
<feature type="transmembrane region" description="Helical" evidence="9">
    <location>
        <begin position="154"/>
        <end position="176"/>
    </location>
</feature>
<dbReference type="SUPFAM" id="SSF81338">
    <property type="entry name" value="Aquaporin-like"/>
    <property type="match status" value="1"/>
</dbReference>
<dbReference type="InterPro" id="IPR034294">
    <property type="entry name" value="Aquaporin_transptr"/>
</dbReference>